<evidence type="ECO:0000256" key="3">
    <source>
        <dbReference type="ARBA" id="ARBA00022691"/>
    </source>
</evidence>
<keyword evidence="2" id="KW-0004">4Fe-4S</keyword>
<evidence type="ECO:0000256" key="2">
    <source>
        <dbReference type="ARBA" id="ARBA00022485"/>
    </source>
</evidence>
<dbReference type="InterPro" id="IPR058240">
    <property type="entry name" value="rSAM_sf"/>
</dbReference>
<dbReference type="SUPFAM" id="SSF102114">
    <property type="entry name" value="Radical SAM enzymes"/>
    <property type="match status" value="1"/>
</dbReference>
<keyword evidence="6" id="KW-0411">Iron-sulfur</keyword>
<dbReference type="EMBL" id="CP043661">
    <property type="protein sequence ID" value="QNE17158.1"/>
    <property type="molecule type" value="Genomic_DNA"/>
</dbReference>
<dbReference type="GO" id="GO:0003824">
    <property type="term" value="F:catalytic activity"/>
    <property type="evidence" value="ECO:0007669"/>
    <property type="project" value="InterPro"/>
</dbReference>
<evidence type="ECO:0000259" key="7">
    <source>
        <dbReference type="PROSITE" id="PS51918"/>
    </source>
</evidence>
<dbReference type="PROSITE" id="PS51918">
    <property type="entry name" value="RADICAL_SAM"/>
    <property type="match status" value="1"/>
</dbReference>
<dbReference type="CDD" id="cd21109">
    <property type="entry name" value="SPASM"/>
    <property type="match status" value="1"/>
</dbReference>
<evidence type="ECO:0000256" key="1">
    <source>
        <dbReference type="ARBA" id="ARBA00001966"/>
    </source>
</evidence>
<dbReference type="Pfam" id="PF04055">
    <property type="entry name" value="Radical_SAM"/>
    <property type="match status" value="1"/>
</dbReference>
<dbReference type="CDD" id="cd01335">
    <property type="entry name" value="Radical_SAM"/>
    <property type="match status" value="1"/>
</dbReference>
<dbReference type="PANTHER" id="PTHR11228">
    <property type="entry name" value="RADICAL SAM DOMAIN PROTEIN"/>
    <property type="match status" value="1"/>
</dbReference>
<dbReference type="GO" id="GO:0051536">
    <property type="term" value="F:iron-sulfur cluster binding"/>
    <property type="evidence" value="ECO:0007669"/>
    <property type="project" value="UniProtKB-KW"/>
</dbReference>
<gene>
    <name evidence="8" type="ORF">F1D05_03575</name>
</gene>
<keyword evidence="5" id="KW-0408">Iron</keyword>
<keyword evidence="9" id="KW-1185">Reference proteome</keyword>
<dbReference type="InterPro" id="IPR034391">
    <property type="entry name" value="AdoMet-like_SPASM_containing"/>
</dbReference>
<reference evidence="9" key="1">
    <citation type="submission" date="2019-09" db="EMBL/GenBank/DDBJ databases">
        <title>Antimicrobial potential of Antarctic Bacteria.</title>
        <authorList>
            <person name="Benaud N."/>
            <person name="Edwards R.J."/>
            <person name="Ferrari B.C."/>
        </authorList>
    </citation>
    <scope>NUCLEOTIDE SEQUENCE [LARGE SCALE GENOMIC DNA]</scope>
    <source>
        <strain evidence="9">SPB151</strain>
    </source>
</reference>
<comment type="cofactor">
    <cofactor evidence="1">
        <name>[4Fe-4S] cluster</name>
        <dbReference type="ChEBI" id="CHEBI:49883"/>
    </cofactor>
</comment>
<dbReference type="SMART" id="SM00729">
    <property type="entry name" value="Elp3"/>
    <property type="match status" value="1"/>
</dbReference>
<dbReference type="SFLD" id="SFLDS00029">
    <property type="entry name" value="Radical_SAM"/>
    <property type="match status" value="1"/>
</dbReference>
<feature type="domain" description="Radical SAM core" evidence="7">
    <location>
        <begin position="57"/>
        <end position="281"/>
    </location>
</feature>
<dbReference type="SFLD" id="SFLDG01067">
    <property type="entry name" value="SPASM/twitch_domain_containing"/>
    <property type="match status" value="1"/>
</dbReference>
<dbReference type="InterPro" id="IPR013785">
    <property type="entry name" value="Aldolase_TIM"/>
</dbReference>
<reference evidence="8 9" key="2">
    <citation type="journal article" date="2020" name="Microbiol. Resour. Announc.">
        <title>Antarctic desert soil bacteria exhibit high novel natural product potential, evaluated through long-read genome sequencing and comparative genomics.</title>
        <authorList>
            <person name="Benaud N."/>
            <person name="Edwards R.J."/>
            <person name="Amos T.G."/>
            <person name="D'Agostino P.M."/>
            <person name="Gutierrez-Chavez C."/>
            <person name="Montgomery K."/>
            <person name="Nicetic I."/>
            <person name="Ferrari B.C."/>
        </authorList>
    </citation>
    <scope>NUCLEOTIDE SEQUENCE [LARGE SCALE GENOMIC DNA]</scope>
    <source>
        <strain evidence="8 9">SPB151</strain>
    </source>
</reference>
<protein>
    <submittedName>
        <fullName evidence="8">Radical SAM protein</fullName>
    </submittedName>
</protein>
<evidence type="ECO:0000256" key="4">
    <source>
        <dbReference type="ARBA" id="ARBA00022723"/>
    </source>
</evidence>
<dbReference type="AlphaFoldDB" id="A0A7G6WT43"/>
<dbReference type="KEGG" id="kqi:F1D05_03575"/>
<dbReference type="Proteomes" id="UP000515563">
    <property type="component" value="Chromosome"/>
</dbReference>
<evidence type="ECO:0000313" key="8">
    <source>
        <dbReference type="EMBL" id="QNE17158.1"/>
    </source>
</evidence>
<dbReference type="PANTHER" id="PTHR11228:SF7">
    <property type="entry name" value="PQQA PEPTIDE CYCLASE"/>
    <property type="match status" value="1"/>
</dbReference>
<dbReference type="InterPro" id="IPR006638">
    <property type="entry name" value="Elp3/MiaA/NifB-like_rSAM"/>
</dbReference>
<accession>A0A7G6WT43</accession>
<proteinExistence type="predicted"/>
<evidence type="ECO:0000256" key="6">
    <source>
        <dbReference type="ARBA" id="ARBA00023014"/>
    </source>
</evidence>
<dbReference type="Gene3D" id="3.20.20.70">
    <property type="entry name" value="Aldolase class I"/>
    <property type="match status" value="1"/>
</dbReference>
<dbReference type="SFLD" id="SFLDG01386">
    <property type="entry name" value="main_SPASM_domain-containing"/>
    <property type="match status" value="1"/>
</dbReference>
<keyword evidence="3" id="KW-0949">S-adenosyl-L-methionine</keyword>
<dbReference type="InterPro" id="IPR007197">
    <property type="entry name" value="rSAM"/>
</dbReference>
<dbReference type="SFLD" id="SFLDG01387">
    <property type="entry name" value="BtrN-like_SPASM_domain_contain"/>
    <property type="match status" value="1"/>
</dbReference>
<dbReference type="InterPro" id="IPR050377">
    <property type="entry name" value="Radical_SAM_PqqE_MftC-like"/>
</dbReference>
<name>A0A7G6WT43_9ACTN</name>
<dbReference type="GO" id="GO:0046872">
    <property type="term" value="F:metal ion binding"/>
    <property type="evidence" value="ECO:0007669"/>
    <property type="project" value="UniProtKB-KW"/>
</dbReference>
<organism evidence="8 9">
    <name type="scientific">Kribbella qitaiheensis</name>
    <dbReference type="NCBI Taxonomy" id="1544730"/>
    <lineage>
        <taxon>Bacteria</taxon>
        <taxon>Bacillati</taxon>
        <taxon>Actinomycetota</taxon>
        <taxon>Actinomycetes</taxon>
        <taxon>Propionibacteriales</taxon>
        <taxon>Kribbellaceae</taxon>
        <taxon>Kribbella</taxon>
    </lineage>
</organism>
<evidence type="ECO:0000256" key="5">
    <source>
        <dbReference type="ARBA" id="ARBA00023004"/>
    </source>
</evidence>
<sequence>MSRGRGLQHAHRTITSAIKRPAVAVRVLPVRPWADRARLAVFFSRLAIKEHLRPRLHVKPLAAELFLTDNCNLKCVSCACWRTVTRKELDGAEWRDVIDQLAAMGIVKANFTGGEPLLRRDAPELMAYAYSRGIRNLHVNTNAVLLDERRRTAVLEAGVRSFNISVDGPDAEIHERIRGVEGSFDKTIGRLTELVEQRTRLKLRVRMNFTVMRSNIESLPEMMRLAQRLKVQLYLNLATDKTFLFRAGQVTLETRIGTEQINSVLAEVEQLLRTDGRYLPHFSELSYLRRHFDDDLQAGLPCAESQLKLMVHSTGEVGGCWAHDAHDNVREKTIAEIIDGQRYREDHDRFFKKECKGCGSNYALNLAWRPSSHVDNLLWHAGLRSLAPAGS</sequence>
<evidence type="ECO:0000313" key="9">
    <source>
        <dbReference type="Proteomes" id="UP000515563"/>
    </source>
</evidence>
<keyword evidence="4" id="KW-0479">Metal-binding</keyword>